<dbReference type="SUPFAM" id="SSF88659">
    <property type="entry name" value="Sigma3 and sigma4 domains of RNA polymerase sigma factors"/>
    <property type="match status" value="2"/>
</dbReference>
<dbReference type="GO" id="GO:0003677">
    <property type="term" value="F:DNA binding"/>
    <property type="evidence" value="ECO:0007669"/>
    <property type="project" value="UniProtKB-KW"/>
</dbReference>
<dbReference type="SUPFAM" id="SSF88946">
    <property type="entry name" value="Sigma2 domain of RNA polymerase sigma factors"/>
    <property type="match status" value="1"/>
</dbReference>
<dbReference type="Pfam" id="PF04542">
    <property type="entry name" value="Sigma70_r2"/>
    <property type="match status" value="1"/>
</dbReference>
<accession>A0A1H9WRB6</accession>
<dbReference type="PROSITE" id="PS00716">
    <property type="entry name" value="SIGMA70_2"/>
    <property type="match status" value="1"/>
</dbReference>
<keyword evidence="2 5" id="KW-0731">Sigma factor</keyword>
<dbReference type="OrthoDB" id="9809557at2"/>
<dbReference type="PRINTS" id="PR00046">
    <property type="entry name" value="SIGMA70FCT"/>
</dbReference>
<dbReference type="InterPro" id="IPR013325">
    <property type="entry name" value="RNA_pol_sigma_r2"/>
</dbReference>
<dbReference type="RefSeq" id="WP_093055056.1">
    <property type="nucleotide sequence ID" value="NZ_FOGT01000019.1"/>
</dbReference>
<organism evidence="8 9">
    <name type="scientific">Salipaludibacillus aurantiacus</name>
    <dbReference type="NCBI Taxonomy" id="1601833"/>
    <lineage>
        <taxon>Bacteria</taxon>
        <taxon>Bacillati</taxon>
        <taxon>Bacillota</taxon>
        <taxon>Bacilli</taxon>
        <taxon>Bacillales</taxon>
        <taxon>Bacillaceae</taxon>
    </lineage>
</organism>
<evidence type="ECO:0000256" key="3">
    <source>
        <dbReference type="ARBA" id="ARBA00023125"/>
    </source>
</evidence>
<evidence type="ECO:0000313" key="9">
    <source>
        <dbReference type="Proteomes" id="UP000198571"/>
    </source>
</evidence>
<dbReference type="NCBIfam" id="TIGR02937">
    <property type="entry name" value="sigma70-ECF"/>
    <property type="match status" value="1"/>
</dbReference>
<feature type="domain" description="RNA polymerase sigma-70" evidence="6">
    <location>
        <begin position="64"/>
        <end position="77"/>
    </location>
</feature>
<dbReference type="NCBIfam" id="TIGR02941">
    <property type="entry name" value="Sigma_B"/>
    <property type="match status" value="1"/>
</dbReference>
<dbReference type="PANTHER" id="PTHR30385">
    <property type="entry name" value="SIGMA FACTOR F FLAGELLAR"/>
    <property type="match status" value="1"/>
</dbReference>
<dbReference type="PROSITE" id="PS00715">
    <property type="entry name" value="SIGMA70_1"/>
    <property type="match status" value="1"/>
</dbReference>
<dbReference type="InterPro" id="IPR014284">
    <property type="entry name" value="RNA_pol_sigma-70_dom"/>
</dbReference>
<keyword evidence="1 5" id="KW-0805">Transcription regulation</keyword>
<protein>
    <recommendedName>
        <fullName evidence="5">RNA polymerase sigma factor</fullName>
    </recommendedName>
</protein>
<comment type="function">
    <text evidence="5">Sigma factors are initiation factors that promote the attachment of RNA polymerase to specific initiation sites and are then released.</text>
</comment>
<dbReference type="PANTHER" id="PTHR30385:SF4">
    <property type="entry name" value="RNA POLYMERASE SIGMA-E FACTOR"/>
    <property type="match status" value="1"/>
</dbReference>
<dbReference type="GO" id="GO:0016987">
    <property type="term" value="F:sigma factor activity"/>
    <property type="evidence" value="ECO:0007669"/>
    <property type="project" value="UniProtKB-KW"/>
</dbReference>
<evidence type="ECO:0000259" key="6">
    <source>
        <dbReference type="PROSITE" id="PS00715"/>
    </source>
</evidence>
<dbReference type="InterPro" id="IPR007627">
    <property type="entry name" value="RNA_pol_sigma70_r2"/>
</dbReference>
<dbReference type="Pfam" id="PF04539">
    <property type="entry name" value="Sigma70_r3"/>
    <property type="match status" value="1"/>
</dbReference>
<keyword evidence="9" id="KW-1185">Reference proteome</keyword>
<name>A0A1H9WRB6_9BACI</name>
<dbReference type="InterPro" id="IPR013324">
    <property type="entry name" value="RNA_pol_sigma_r3/r4-like"/>
</dbReference>
<proteinExistence type="inferred from homology"/>
<evidence type="ECO:0000256" key="5">
    <source>
        <dbReference type="RuleBase" id="RU362124"/>
    </source>
</evidence>
<comment type="similarity">
    <text evidence="5">Belongs to the sigma-70 factor family.</text>
</comment>
<dbReference type="Proteomes" id="UP000198571">
    <property type="component" value="Unassembled WGS sequence"/>
</dbReference>
<keyword evidence="4 5" id="KW-0804">Transcription</keyword>
<evidence type="ECO:0000256" key="2">
    <source>
        <dbReference type="ARBA" id="ARBA00023082"/>
    </source>
</evidence>
<gene>
    <name evidence="8" type="ORF">SAMN05518684_11915</name>
</gene>
<dbReference type="InterPro" id="IPR007624">
    <property type="entry name" value="RNA_pol_sigma70_r3"/>
</dbReference>
<dbReference type="Pfam" id="PF04545">
    <property type="entry name" value="Sigma70_r4"/>
    <property type="match status" value="1"/>
</dbReference>
<dbReference type="InterPro" id="IPR000943">
    <property type="entry name" value="RNA_pol_sigma70"/>
</dbReference>
<sequence length="267" mass="30759">MAMESQRKSPNSSKEKNKEEILKWIEEFQRTGDDELQTRLVKEYENLVHSLARKFSRGQRHDEDLIQVGMIGLLAALRRFDHSYGRSFESFAVPTIVGEIKRFIRDKTWSVHVPRRIKELGPKIKGAVEDLTTTLQRSPRVEEIADHLGVSEEEVLETMEMGKSYQALSVDRSIEADDEGSAVTLLDLVGSSEEGYEQTDQQMLLEKAFTVLTDREKQILQLTYFENLSQKETGEELGISQMHVSRLQRRALQKLRESIRIESTECL</sequence>
<dbReference type="NCBIfam" id="TIGR02980">
    <property type="entry name" value="SigBFG"/>
    <property type="match status" value="1"/>
</dbReference>
<feature type="domain" description="RNA polymerase sigma-70" evidence="7">
    <location>
        <begin position="229"/>
        <end position="255"/>
    </location>
</feature>
<dbReference type="STRING" id="1601833.SAMN05518684_11915"/>
<dbReference type="CDD" id="cd06171">
    <property type="entry name" value="Sigma70_r4"/>
    <property type="match status" value="1"/>
</dbReference>
<dbReference type="InterPro" id="IPR014288">
    <property type="entry name" value="RNA_pol_sigma-B"/>
</dbReference>
<dbReference type="Gene3D" id="1.10.10.10">
    <property type="entry name" value="Winged helix-like DNA-binding domain superfamily/Winged helix DNA-binding domain"/>
    <property type="match status" value="2"/>
</dbReference>
<evidence type="ECO:0000259" key="7">
    <source>
        <dbReference type="PROSITE" id="PS00716"/>
    </source>
</evidence>
<reference evidence="9" key="1">
    <citation type="submission" date="2016-10" db="EMBL/GenBank/DDBJ databases">
        <authorList>
            <person name="Varghese N."/>
            <person name="Submissions S."/>
        </authorList>
    </citation>
    <scope>NUCLEOTIDE SEQUENCE [LARGE SCALE GENOMIC DNA]</scope>
    <source>
        <strain evidence="9">S9</strain>
    </source>
</reference>
<dbReference type="EMBL" id="FOGT01000019">
    <property type="protein sequence ID" value="SES36217.1"/>
    <property type="molecule type" value="Genomic_DNA"/>
</dbReference>
<evidence type="ECO:0000256" key="4">
    <source>
        <dbReference type="ARBA" id="ARBA00023163"/>
    </source>
</evidence>
<dbReference type="InterPro" id="IPR014322">
    <property type="entry name" value="RNA_pol_sigma-B/F/G"/>
</dbReference>
<dbReference type="InterPro" id="IPR036388">
    <property type="entry name" value="WH-like_DNA-bd_sf"/>
</dbReference>
<dbReference type="AlphaFoldDB" id="A0A1H9WRB6"/>
<dbReference type="Gene3D" id="1.20.120.1810">
    <property type="match status" value="1"/>
</dbReference>
<keyword evidence="3 5" id="KW-0238">DNA-binding</keyword>
<evidence type="ECO:0000313" key="8">
    <source>
        <dbReference type="EMBL" id="SES36217.1"/>
    </source>
</evidence>
<dbReference type="InterPro" id="IPR007630">
    <property type="entry name" value="RNA_pol_sigma70_r4"/>
</dbReference>
<dbReference type="GO" id="GO:0006352">
    <property type="term" value="P:DNA-templated transcription initiation"/>
    <property type="evidence" value="ECO:0007669"/>
    <property type="project" value="InterPro"/>
</dbReference>
<evidence type="ECO:0000256" key="1">
    <source>
        <dbReference type="ARBA" id="ARBA00023015"/>
    </source>
</evidence>